<sequence length="329" mass="34292">MKMTNKQARFPALLLALLLMMTVPAQALFGKKSEETVVPAQGAPIAKELSIRTYRNIPYRAQFLASDDEGGDLTFTVATAPKKGVVAVSGNTFTYTPAEGKSGKDSFTYVAADAKGNVSAPATVTVTVDKTKSGVEYQDTGDSSAAAAAQYLAETGVFTGACMGGKYYFEPDRTVSRGEFLAMTMELADLPADAVTMTGFSDDDAIPTWAKAYAAAGLADGIVQGVSTEGGAAFRSADPVTFNEAASILDRVLAVGDVDLATWYADRDAVPSWAAQAVGNMEAASVMATGSFGSNTLAQPMTRADAAQMLCAAGTLLEGEDTGFFGWMK</sequence>
<evidence type="ECO:0000313" key="2">
    <source>
        <dbReference type="EMBL" id="MPM12508.1"/>
    </source>
</evidence>
<name>A0A644X9I1_9ZZZZ</name>
<evidence type="ECO:0000259" key="1">
    <source>
        <dbReference type="PROSITE" id="PS51272"/>
    </source>
</evidence>
<dbReference type="EMBL" id="VSSQ01001981">
    <property type="protein sequence ID" value="MPM12508.1"/>
    <property type="molecule type" value="Genomic_DNA"/>
</dbReference>
<organism evidence="2">
    <name type="scientific">bioreactor metagenome</name>
    <dbReference type="NCBI Taxonomy" id="1076179"/>
    <lineage>
        <taxon>unclassified sequences</taxon>
        <taxon>metagenomes</taxon>
        <taxon>ecological metagenomes</taxon>
    </lineage>
</organism>
<protein>
    <recommendedName>
        <fullName evidence="1">SLH domain-containing protein</fullName>
    </recommendedName>
</protein>
<dbReference type="PROSITE" id="PS51272">
    <property type="entry name" value="SLH"/>
    <property type="match status" value="2"/>
</dbReference>
<reference evidence="2" key="1">
    <citation type="submission" date="2019-08" db="EMBL/GenBank/DDBJ databases">
        <authorList>
            <person name="Kucharzyk K."/>
            <person name="Murdoch R.W."/>
            <person name="Higgins S."/>
            <person name="Loffler F."/>
        </authorList>
    </citation>
    <scope>NUCLEOTIDE SEQUENCE</scope>
</reference>
<gene>
    <name evidence="2" type="ORF">SDC9_58861</name>
</gene>
<accession>A0A644X9I1</accession>
<dbReference type="Pfam" id="PF17963">
    <property type="entry name" value="Big_9"/>
    <property type="match status" value="1"/>
</dbReference>
<comment type="caution">
    <text evidence="2">The sequence shown here is derived from an EMBL/GenBank/DDBJ whole genome shotgun (WGS) entry which is preliminary data.</text>
</comment>
<feature type="domain" description="SLH" evidence="1">
    <location>
        <begin position="197"/>
        <end position="263"/>
    </location>
</feature>
<dbReference type="InterPro" id="IPR001119">
    <property type="entry name" value="SLH_dom"/>
</dbReference>
<dbReference type="Gene3D" id="2.60.40.3440">
    <property type="match status" value="1"/>
</dbReference>
<proteinExistence type="predicted"/>
<dbReference type="AlphaFoldDB" id="A0A644X9I1"/>
<feature type="domain" description="SLH" evidence="1">
    <location>
        <begin position="132"/>
        <end position="196"/>
    </location>
</feature>